<dbReference type="AlphaFoldDB" id="A0A0K8R5X8"/>
<dbReference type="InterPro" id="IPR021971">
    <property type="entry name" value="Salp15"/>
</dbReference>
<evidence type="ECO:0000256" key="1">
    <source>
        <dbReference type="ARBA" id="ARBA00004613"/>
    </source>
</evidence>
<dbReference type="GO" id="GO:0005576">
    <property type="term" value="C:extracellular region"/>
    <property type="evidence" value="ECO:0007669"/>
    <property type="project" value="UniProtKB-SubCell"/>
</dbReference>
<proteinExistence type="evidence at transcript level"/>
<keyword evidence="4" id="KW-0325">Glycoprotein</keyword>
<evidence type="ECO:0000256" key="6">
    <source>
        <dbReference type="SAM" id="SignalP"/>
    </source>
</evidence>
<feature type="chain" id="PRO_5005515898" evidence="6">
    <location>
        <begin position="23"/>
        <end position="120"/>
    </location>
</feature>
<comment type="similarity">
    <text evidence="5">Belongs to the salp15 family.</text>
</comment>
<dbReference type="EMBL" id="GADI01007929">
    <property type="protein sequence ID" value="JAA65879.1"/>
    <property type="molecule type" value="mRNA"/>
</dbReference>
<comment type="subcellular location">
    <subcellularLocation>
        <location evidence="1">Secreted</location>
    </subcellularLocation>
</comment>
<organism evidence="7">
    <name type="scientific">Ixodes ricinus</name>
    <name type="common">Common tick</name>
    <name type="synonym">Acarus ricinus</name>
    <dbReference type="NCBI Taxonomy" id="34613"/>
    <lineage>
        <taxon>Eukaryota</taxon>
        <taxon>Metazoa</taxon>
        <taxon>Ecdysozoa</taxon>
        <taxon>Arthropoda</taxon>
        <taxon>Chelicerata</taxon>
        <taxon>Arachnida</taxon>
        <taxon>Acari</taxon>
        <taxon>Parasitiformes</taxon>
        <taxon>Ixodida</taxon>
        <taxon>Ixodoidea</taxon>
        <taxon>Ixodidae</taxon>
        <taxon>Ixodinae</taxon>
        <taxon>Ixodes</taxon>
    </lineage>
</organism>
<feature type="signal peptide" evidence="6">
    <location>
        <begin position="1"/>
        <end position="22"/>
    </location>
</feature>
<evidence type="ECO:0000313" key="7">
    <source>
        <dbReference type="EMBL" id="JAA65879.1"/>
    </source>
</evidence>
<keyword evidence="2" id="KW-0964">Secreted</keyword>
<name>A0A0K8R5X8_IXORI</name>
<reference evidence="7" key="1">
    <citation type="submission" date="2012-12" db="EMBL/GenBank/DDBJ databases">
        <title>Identification and characterization of a phenylalanine ammonia-lyase gene family in Isatis indigotica Fort.</title>
        <authorList>
            <person name="Liu Q."/>
            <person name="Chen J."/>
            <person name="Zhou X."/>
            <person name="Di P."/>
            <person name="Xiao Y."/>
            <person name="Xuan H."/>
            <person name="Zhang L."/>
            <person name="Chen W."/>
        </authorList>
    </citation>
    <scope>NUCLEOTIDE SEQUENCE</scope>
    <source>
        <tissue evidence="7">Salivary gland</tissue>
    </source>
</reference>
<sequence>MIRMMILPLSIVLLAASGNLHAAQLAPLSPNPDTCSAGLEEHVKTRCTNLNAAFDSFSGCSFICQGKNKLGQDTVKRLNLMDGLPCGLCKECCDGVCRPVKIDIKNPLTLESCAKQKGSS</sequence>
<accession>A0A0K8R5X8</accession>
<evidence type="ECO:0000256" key="4">
    <source>
        <dbReference type="ARBA" id="ARBA00023180"/>
    </source>
</evidence>
<evidence type="ECO:0000256" key="3">
    <source>
        <dbReference type="ARBA" id="ARBA00022729"/>
    </source>
</evidence>
<keyword evidence="3 6" id="KW-0732">Signal</keyword>
<evidence type="ECO:0000256" key="2">
    <source>
        <dbReference type="ARBA" id="ARBA00022525"/>
    </source>
</evidence>
<dbReference type="Pfam" id="PF12115">
    <property type="entry name" value="Salp15"/>
    <property type="match status" value="1"/>
</dbReference>
<evidence type="ECO:0000256" key="5">
    <source>
        <dbReference type="ARBA" id="ARBA00034321"/>
    </source>
</evidence>
<protein>
    <submittedName>
        <fullName evidence="7">Putative ixostatin</fullName>
    </submittedName>
</protein>